<evidence type="ECO:0000256" key="1">
    <source>
        <dbReference type="SAM" id="MobiDB-lite"/>
    </source>
</evidence>
<gene>
    <name evidence="2" type="ORF">AW09_000207</name>
</gene>
<reference evidence="2 3" key="1">
    <citation type="submission" date="2014-02" db="EMBL/GenBank/DDBJ databases">
        <title>Expanding our view of genomic diversity in Candidatus Accumulibacter clades.</title>
        <authorList>
            <person name="Skennerton C.T."/>
            <person name="Barr J.J."/>
            <person name="Slater F.R."/>
            <person name="Bond P.L."/>
            <person name="Tyson G.W."/>
        </authorList>
    </citation>
    <scope>NUCLEOTIDE SEQUENCE [LARGE SCALE GENOMIC DNA]</scope>
    <source>
        <strain evidence="3">BA-91</strain>
    </source>
</reference>
<evidence type="ECO:0000313" key="3">
    <source>
        <dbReference type="Proteomes" id="UP000020077"/>
    </source>
</evidence>
<feature type="region of interest" description="Disordered" evidence="1">
    <location>
        <begin position="44"/>
        <end position="68"/>
    </location>
</feature>
<organism evidence="2 3">
    <name type="scientific">Candidatus Accumulibacter phosphatis</name>
    <dbReference type="NCBI Taxonomy" id="327160"/>
    <lineage>
        <taxon>Bacteria</taxon>
        <taxon>Pseudomonadati</taxon>
        <taxon>Pseudomonadota</taxon>
        <taxon>Betaproteobacteria</taxon>
        <taxon>Candidatus Accumulibacter</taxon>
    </lineage>
</organism>
<dbReference type="AlphaFoldDB" id="A0A080M045"/>
<comment type="caution">
    <text evidence="2">The sequence shown here is derived from an EMBL/GenBank/DDBJ whole genome shotgun (WGS) entry which is preliminary data.</text>
</comment>
<accession>A0A080M045</accession>
<name>A0A080M045_9PROT</name>
<evidence type="ECO:0000313" key="2">
    <source>
        <dbReference type="EMBL" id="KFB74496.1"/>
    </source>
</evidence>
<protein>
    <submittedName>
        <fullName evidence="2">Uncharacterized protein</fullName>
    </submittedName>
</protein>
<feature type="compositionally biased region" description="Pro residues" evidence="1">
    <location>
        <begin position="46"/>
        <end position="56"/>
    </location>
</feature>
<dbReference type="Proteomes" id="UP000020077">
    <property type="component" value="Unassembled WGS sequence"/>
</dbReference>
<proteinExistence type="predicted"/>
<dbReference type="EMBL" id="JDVG02000027">
    <property type="protein sequence ID" value="KFB74496.1"/>
    <property type="molecule type" value="Genomic_DNA"/>
</dbReference>
<sequence length="68" mass="7682">MLNDEIVDEVRAIRDTHAAKFGYDPRAIYEDLKKSEAEHIAAGHPFVPPPSVPPVPNSSLQRTRFARR</sequence>